<sequence>MKVKLPPNPFIHEILELASKQRSKAKKIEILKEYETDALKTIFIWNFDDTVISVVPEGEVPFKKNEVPVGTDHTSLRREHKNLYHFVKGGNDTLSTIRRETMFIQMLEGLHPEEAQIVCLTKDKQLQSKYKITYDMVKEAYPDIQWGGRS</sequence>
<organism evidence="1 2">
    <name type="scientific">Synechococcus phage Bellamy</name>
    <dbReference type="NCBI Taxonomy" id="2023996"/>
    <lineage>
        <taxon>Viruses</taxon>
        <taxon>Duplodnaviria</taxon>
        <taxon>Heunggongvirae</taxon>
        <taxon>Uroviricota</taxon>
        <taxon>Caudoviricetes</taxon>
        <taxon>Pantevenvirales</taxon>
        <taxon>Kyanoviridae</taxon>
        <taxon>Bellamyvirus</taxon>
        <taxon>Bellamyvirus bellamy</taxon>
    </lineage>
</organism>
<dbReference type="Pfam" id="PF20025">
    <property type="entry name" value="DUF6433"/>
    <property type="match status" value="1"/>
</dbReference>
<proteinExistence type="predicted"/>
<protein>
    <submittedName>
        <fullName evidence="1">Uncharacterized protein</fullName>
    </submittedName>
</protein>
<dbReference type="EMBL" id="MF351863">
    <property type="protein sequence ID" value="ASR76303.1"/>
    <property type="molecule type" value="Genomic_DNA"/>
</dbReference>
<keyword evidence="2" id="KW-1185">Reference proteome</keyword>
<evidence type="ECO:0000313" key="1">
    <source>
        <dbReference type="EMBL" id="ASR76303.1"/>
    </source>
</evidence>
<dbReference type="Proteomes" id="UP000221247">
    <property type="component" value="Segment"/>
</dbReference>
<gene>
    <name evidence="1" type="primary">267</name>
    <name evidence="1" type="ORF">PBI_BELLAMY_267</name>
</gene>
<name>A0A222YXL2_9CAUD</name>
<reference evidence="1 2" key="1">
    <citation type="submission" date="2017-06" db="EMBL/GenBank/DDBJ databases">
        <authorList>
            <person name="Kim H.J."/>
            <person name="Triplett B.A."/>
        </authorList>
    </citation>
    <scope>NUCLEOTIDE SEQUENCE [LARGE SCALE GENOMIC DNA]</scope>
</reference>
<dbReference type="InterPro" id="IPR045491">
    <property type="entry name" value="DUF6433"/>
</dbReference>
<dbReference type="RefSeq" id="YP_009791416.1">
    <property type="nucleotide sequence ID" value="NC_047838.1"/>
</dbReference>
<dbReference type="KEGG" id="vg:54981597"/>
<accession>A0A222YXL2</accession>
<dbReference type="GeneID" id="54981597"/>
<evidence type="ECO:0000313" key="2">
    <source>
        <dbReference type="Proteomes" id="UP000221247"/>
    </source>
</evidence>